<dbReference type="Pfam" id="PF17651">
    <property type="entry name" value="Raco_middle"/>
    <property type="match status" value="1"/>
</dbReference>
<dbReference type="InterPro" id="IPR027980">
    <property type="entry name" value="RACo_C"/>
</dbReference>
<dbReference type="Gene3D" id="3.30.420.480">
    <property type="entry name" value="Domain of unknown function (DUF4445)"/>
    <property type="match status" value="1"/>
</dbReference>
<sequence length="513" mass="53658">MHLTIHAQDGTTRSVETAPGQTLLKVLQNAGETVFAPCGGAGTCGRCRVLVRDGESVGYRLACQTPAADGTELIMEDIAAMRVEGASDAETLDKASADRTGESSPLGLAVDIGTTTMVFTLVDLETRSIVGTAGKVNPQAAFGADVIARIDAASTVEGMETLCGLLRSSIDRTRDELCRKLHVDPARITRIALVGNTTMEHFAAGLDPRSIGTSPFAPLTLFGSEIALYESTGDARESAYFAPAVAGYVGGDVTAGLCVAQVAEREKIQLFIDLGTNGEMALGNRDRLLCCATAAGPAFEGANITFGMPAMPGAISRVDLSEEGLAIETIDGKEPLGLCGSGLLDAVACLIEAGLVDETGYLADKDEAPSRFALLVGREQGQAVCYLDAAHRVYLTQKDIRCVQLAKAALRAGIETMMETLGASDDDIENVFLAGGFGMHFRPASAAKIGLIPPALGARIVPLGNAAGKGAVEALFDEGRSAIERVAAHCEYLELSTSPLFNERYIEAMGFDD</sequence>
<dbReference type="PANTHER" id="PTHR42895:SF2">
    <property type="entry name" value="IRON-SULFUR CLUSTER PROTEIN"/>
    <property type="match status" value="1"/>
</dbReference>
<evidence type="ECO:0000313" key="3">
    <source>
        <dbReference type="Proteomes" id="UP001487305"/>
    </source>
</evidence>
<accession>A0ABV1JE85</accession>
<evidence type="ECO:0000259" key="1">
    <source>
        <dbReference type="PROSITE" id="PS51085"/>
    </source>
</evidence>
<dbReference type="Gene3D" id="3.10.20.30">
    <property type="match status" value="1"/>
</dbReference>
<dbReference type="EMBL" id="JBBNOP010000008">
    <property type="protein sequence ID" value="MEQ3363374.1"/>
    <property type="molecule type" value="Genomic_DNA"/>
</dbReference>
<organism evidence="2 3">
    <name type="scientific">Raoultibacter massiliensis</name>
    <dbReference type="NCBI Taxonomy" id="1852371"/>
    <lineage>
        <taxon>Bacteria</taxon>
        <taxon>Bacillati</taxon>
        <taxon>Actinomycetota</taxon>
        <taxon>Coriobacteriia</taxon>
        <taxon>Eggerthellales</taxon>
        <taxon>Eggerthellaceae</taxon>
        <taxon>Raoultibacter</taxon>
    </lineage>
</organism>
<proteinExistence type="predicted"/>
<dbReference type="InterPro" id="IPR041414">
    <property type="entry name" value="Raco-like_middle"/>
</dbReference>
<dbReference type="PANTHER" id="PTHR42895">
    <property type="entry name" value="IRON-SULFUR CLUSTER-BINDING PROTEIN-RELATED"/>
    <property type="match status" value="1"/>
</dbReference>
<dbReference type="InterPro" id="IPR042259">
    <property type="entry name" value="Raco-like_middle_sf"/>
</dbReference>
<dbReference type="PROSITE" id="PS51085">
    <property type="entry name" value="2FE2S_FER_2"/>
    <property type="match status" value="1"/>
</dbReference>
<dbReference type="CDD" id="cd00207">
    <property type="entry name" value="fer2"/>
    <property type="match status" value="1"/>
</dbReference>
<dbReference type="InterPro" id="IPR036010">
    <property type="entry name" value="2Fe-2S_ferredoxin-like_sf"/>
</dbReference>
<dbReference type="Pfam" id="PF14574">
    <property type="entry name" value="RACo_C_ter"/>
    <property type="match status" value="1"/>
</dbReference>
<feature type="domain" description="2Fe-2S ferredoxin-type" evidence="1">
    <location>
        <begin position="1"/>
        <end position="81"/>
    </location>
</feature>
<dbReference type="InterPro" id="IPR012675">
    <property type="entry name" value="Beta-grasp_dom_sf"/>
</dbReference>
<dbReference type="Proteomes" id="UP001487305">
    <property type="component" value="Unassembled WGS sequence"/>
</dbReference>
<reference evidence="2 3" key="1">
    <citation type="submission" date="2024-04" db="EMBL/GenBank/DDBJ databases">
        <title>Human intestinal bacterial collection.</title>
        <authorList>
            <person name="Pauvert C."/>
            <person name="Hitch T.C.A."/>
            <person name="Clavel T."/>
        </authorList>
    </citation>
    <scope>NUCLEOTIDE SEQUENCE [LARGE SCALE GENOMIC DNA]</scope>
    <source>
        <strain evidence="2 3">CLA-KB-H42</strain>
    </source>
</reference>
<dbReference type="RefSeq" id="WP_349227632.1">
    <property type="nucleotide sequence ID" value="NZ_JBBNOP010000008.1"/>
</dbReference>
<dbReference type="Pfam" id="PF00111">
    <property type="entry name" value="Fer2"/>
    <property type="match status" value="1"/>
</dbReference>
<dbReference type="InterPro" id="IPR001041">
    <property type="entry name" value="2Fe-2S_ferredoxin-type"/>
</dbReference>
<protein>
    <submittedName>
        <fullName evidence="2">ASKHA domain-containing protein</fullName>
    </submittedName>
</protein>
<keyword evidence="3" id="KW-1185">Reference proteome</keyword>
<dbReference type="InterPro" id="IPR052911">
    <property type="entry name" value="Corrinoid_activation_enz"/>
</dbReference>
<gene>
    <name evidence="2" type="ORF">AAA083_10350</name>
</gene>
<comment type="caution">
    <text evidence="2">The sequence shown here is derived from an EMBL/GenBank/DDBJ whole genome shotgun (WGS) entry which is preliminary data.</text>
</comment>
<evidence type="ECO:0000313" key="2">
    <source>
        <dbReference type="EMBL" id="MEQ3363374.1"/>
    </source>
</evidence>
<dbReference type="SUPFAM" id="SSF54292">
    <property type="entry name" value="2Fe-2S ferredoxin-like"/>
    <property type="match status" value="1"/>
</dbReference>
<name>A0ABV1JE85_9ACTN</name>